<reference evidence="2 3" key="1">
    <citation type="submission" date="2018-06" db="EMBL/GenBank/DDBJ databases">
        <authorList>
            <consortium name="Pathogen Informatics"/>
            <person name="Doyle S."/>
        </authorList>
    </citation>
    <scope>NUCLEOTIDE SEQUENCE [LARGE SCALE GENOMIC DNA]</scope>
    <source>
        <strain evidence="2 3">NCTC12961</strain>
    </source>
</reference>
<evidence type="ECO:0000259" key="1">
    <source>
        <dbReference type="Pfam" id="PF00455"/>
    </source>
</evidence>
<gene>
    <name evidence="2" type="ORF">NCTC12961_02774</name>
</gene>
<name>A0A2X4UK21_SERPL</name>
<evidence type="ECO:0000313" key="3">
    <source>
        <dbReference type="Proteomes" id="UP000248897"/>
    </source>
</evidence>
<dbReference type="SUPFAM" id="SSF100950">
    <property type="entry name" value="NagB/RpiA/CoA transferase-like"/>
    <property type="match status" value="1"/>
</dbReference>
<dbReference type="AlphaFoldDB" id="A0A2X4UK21"/>
<evidence type="ECO:0000313" key="2">
    <source>
        <dbReference type="EMBL" id="SQI39273.1"/>
    </source>
</evidence>
<dbReference type="InterPro" id="IPR037171">
    <property type="entry name" value="NagB/RpiA_transferase-like"/>
</dbReference>
<dbReference type="Pfam" id="PF00455">
    <property type="entry name" value="DeoRC"/>
    <property type="match status" value="1"/>
</dbReference>
<proteinExistence type="predicted"/>
<accession>A0A2X4UK21</accession>
<dbReference type="EMBL" id="LS483469">
    <property type="protein sequence ID" value="SQI39273.1"/>
    <property type="molecule type" value="Genomic_DNA"/>
</dbReference>
<sequence length="81" mass="8216">MTGVHPTAGLSTGDLEEAYIKRALAARAAETVVLASAAKLNAASQFAIGDITLAQTIIVERATDAALIAPLEQAGVTVVRA</sequence>
<dbReference type="InterPro" id="IPR014036">
    <property type="entry name" value="DeoR-like_C"/>
</dbReference>
<protein>
    <submittedName>
        <fullName evidence="2">DNA-binding transcriptional regulator AgaR</fullName>
    </submittedName>
</protein>
<dbReference type="Proteomes" id="UP000248897">
    <property type="component" value="Chromosome 1"/>
</dbReference>
<keyword evidence="2" id="KW-0238">DNA-binding</keyword>
<feature type="domain" description="DeoR-like transcriptional repressor C-terminal sensor" evidence="1">
    <location>
        <begin position="2"/>
        <end position="60"/>
    </location>
</feature>
<dbReference type="GO" id="GO:0003677">
    <property type="term" value="F:DNA binding"/>
    <property type="evidence" value="ECO:0007669"/>
    <property type="project" value="UniProtKB-KW"/>
</dbReference>
<organism evidence="2 3">
    <name type="scientific">Serratia plymuthica</name>
    <dbReference type="NCBI Taxonomy" id="82996"/>
    <lineage>
        <taxon>Bacteria</taxon>
        <taxon>Pseudomonadati</taxon>
        <taxon>Pseudomonadota</taxon>
        <taxon>Gammaproteobacteria</taxon>
        <taxon>Enterobacterales</taxon>
        <taxon>Yersiniaceae</taxon>
        <taxon>Serratia</taxon>
    </lineage>
</organism>